<name>A0ABV9A4S9_9ACTN</name>
<feature type="domain" description="Fibronectin type III-like" evidence="3">
    <location>
        <begin position="223"/>
        <end position="301"/>
    </location>
</feature>
<dbReference type="GO" id="GO:0016787">
    <property type="term" value="F:hydrolase activity"/>
    <property type="evidence" value="ECO:0007669"/>
    <property type="project" value="UniProtKB-KW"/>
</dbReference>
<evidence type="ECO:0000313" key="4">
    <source>
        <dbReference type="EMBL" id="MFC4493926.1"/>
    </source>
</evidence>
<dbReference type="SMART" id="SM01217">
    <property type="entry name" value="Fn3_like"/>
    <property type="match status" value="1"/>
</dbReference>
<reference evidence="5" key="1">
    <citation type="journal article" date="2019" name="Int. J. Syst. Evol. Microbiol.">
        <title>The Global Catalogue of Microorganisms (GCM) 10K type strain sequencing project: providing services to taxonomists for standard genome sequencing and annotation.</title>
        <authorList>
            <consortium name="The Broad Institute Genomics Platform"/>
            <consortium name="The Broad Institute Genome Sequencing Center for Infectious Disease"/>
            <person name="Wu L."/>
            <person name="Ma J."/>
        </authorList>
    </citation>
    <scope>NUCLEOTIDE SEQUENCE [LARGE SCALE GENOMIC DNA]</scope>
    <source>
        <strain evidence="5">CGMCC 4.7357</strain>
    </source>
</reference>
<accession>A0ABV9A4S9</accession>
<dbReference type="Gene3D" id="2.60.40.10">
    <property type="entry name" value="Immunoglobulins"/>
    <property type="match status" value="1"/>
</dbReference>
<dbReference type="InterPro" id="IPR002772">
    <property type="entry name" value="Glyco_hydro_3_C"/>
</dbReference>
<dbReference type="Gene3D" id="3.40.50.1700">
    <property type="entry name" value="Glycoside hydrolase family 3 C-terminal domain"/>
    <property type="match status" value="1"/>
</dbReference>
<organism evidence="4 5">
    <name type="scientific">Streptomyces ovatisporus</name>
    <dbReference type="NCBI Taxonomy" id="1128682"/>
    <lineage>
        <taxon>Bacteria</taxon>
        <taxon>Bacillati</taxon>
        <taxon>Actinomycetota</taxon>
        <taxon>Actinomycetes</taxon>
        <taxon>Kitasatosporales</taxon>
        <taxon>Streptomycetaceae</taxon>
        <taxon>Streptomyces</taxon>
    </lineage>
</organism>
<dbReference type="Pfam" id="PF01915">
    <property type="entry name" value="Glyco_hydro_3_C"/>
    <property type="match status" value="1"/>
</dbReference>
<keyword evidence="5" id="KW-1185">Reference proteome</keyword>
<dbReference type="InterPro" id="IPR013783">
    <property type="entry name" value="Ig-like_fold"/>
</dbReference>
<dbReference type="EMBL" id="JBHSFH010000004">
    <property type="protein sequence ID" value="MFC4493926.1"/>
    <property type="molecule type" value="Genomic_DNA"/>
</dbReference>
<dbReference type="Pfam" id="PF14310">
    <property type="entry name" value="Fn3-like"/>
    <property type="match status" value="1"/>
</dbReference>
<protein>
    <submittedName>
        <fullName evidence="4">Glycoside hydrolase family 3 C-terminal domain-containing protein</fullName>
    </submittedName>
</protein>
<dbReference type="PANTHER" id="PTHR42715">
    <property type="entry name" value="BETA-GLUCOSIDASE"/>
    <property type="match status" value="1"/>
</dbReference>
<dbReference type="PANTHER" id="PTHR42715:SF10">
    <property type="entry name" value="BETA-GLUCOSIDASE"/>
    <property type="match status" value="1"/>
</dbReference>
<dbReference type="InterPro" id="IPR036881">
    <property type="entry name" value="Glyco_hydro_3_C_sf"/>
</dbReference>
<evidence type="ECO:0000259" key="3">
    <source>
        <dbReference type="SMART" id="SM01217"/>
    </source>
</evidence>
<evidence type="ECO:0000313" key="5">
    <source>
        <dbReference type="Proteomes" id="UP001595997"/>
    </source>
</evidence>
<dbReference type="InterPro" id="IPR036962">
    <property type="entry name" value="Glyco_hydro_3_N_sf"/>
</dbReference>
<gene>
    <name evidence="4" type="ORF">ACFPA8_07230</name>
</gene>
<dbReference type="Gene3D" id="3.20.20.300">
    <property type="entry name" value="Glycoside hydrolase, family 3, N-terminal domain"/>
    <property type="match status" value="1"/>
</dbReference>
<evidence type="ECO:0000256" key="2">
    <source>
        <dbReference type="ARBA" id="ARBA00022801"/>
    </source>
</evidence>
<sequence>MVQVVDVGSFGRFARLELRHLPPEPGPDAEIAEAVRAASEADAAVVVVGTDHETESEGWDRESLELPGRQCELVRRVAGANPRTVVVVNAGAPVLLPWLDSPEVPATLWWWLPGQEAGTSLADVLSGACEPSGRLPWTLPASHEDVPVPDGVPRGGVIDYAEALDVGHRGWDRLGRTPAREFGYGLGYADWSYGRPRTSPWRDGEPLEVTVPLRNTGPHRSREVVQLYLEAPEGAAGGPAGEDPQRPVRWLAGFAVVEAAPGAAVSADVRVEPRAFQVWDEAAHAWRTPAGDYRLLVAHSSRDVRGEVTVPVRVEA</sequence>
<comment type="similarity">
    <text evidence="1">Belongs to the glycosyl hydrolase 3 family.</text>
</comment>
<evidence type="ECO:0000256" key="1">
    <source>
        <dbReference type="ARBA" id="ARBA00005336"/>
    </source>
</evidence>
<dbReference type="SUPFAM" id="SSF52279">
    <property type="entry name" value="Beta-D-glucan exohydrolase, C-terminal domain"/>
    <property type="match status" value="1"/>
</dbReference>
<dbReference type="Proteomes" id="UP001595997">
    <property type="component" value="Unassembled WGS sequence"/>
</dbReference>
<proteinExistence type="inferred from homology"/>
<dbReference type="RefSeq" id="WP_386443979.1">
    <property type="nucleotide sequence ID" value="NZ_JBHSFH010000004.1"/>
</dbReference>
<dbReference type="InterPro" id="IPR026891">
    <property type="entry name" value="Fn3-like"/>
</dbReference>
<dbReference type="InterPro" id="IPR050288">
    <property type="entry name" value="Cellulose_deg_GH3"/>
</dbReference>
<keyword evidence="2 4" id="KW-0378">Hydrolase</keyword>
<comment type="caution">
    <text evidence="4">The sequence shown here is derived from an EMBL/GenBank/DDBJ whole genome shotgun (WGS) entry which is preliminary data.</text>
</comment>